<organism evidence="2 3">
    <name type="scientific">Oceanobacillus kimchii</name>
    <dbReference type="NCBI Taxonomy" id="746691"/>
    <lineage>
        <taxon>Bacteria</taxon>
        <taxon>Bacillati</taxon>
        <taxon>Bacillota</taxon>
        <taxon>Bacilli</taxon>
        <taxon>Bacillales</taxon>
        <taxon>Bacillaceae</taxon>
        <taxon>Oceanobacillus</taxon>
    </lineage>
</organism>
<dbReference type="Proteomes" id="UP001275436">
    <property type="component" value="Unassembled WGS sequence"/>
</dbReference>
<comment type="caution">
    <text evidence="2">The sequence shown here is derived from an EMBL/GenBank/DDBJ whole genome shotgun (WGS) entry which is preliminary data.</text>
</comment>
<sequence>MNVQSVELKGITIHYQEYGGKHLPPMVMLHALGKDGLSWKSVAEELSEKYHIYTLDMRGHGKSEYTNEYSFELMYEDVKLFVDKLGIDKFTLVGHSMGGTVAYIFAENDSSRLEKLIIEDTPPPVEREAVSIPESPNAPVPFDWNVVQELMKQLNEPNPKWWSDLSNISVPTLIIGGGESSNIPQDQLKEVHDKILDCQFVTIDAGHHIHETSLEKYVEVLQEFLS</sequence>
<reference evidence="2 3" key="1">
    <citation type="submission" date="2023-02" db="EMBL/GenBank/DDBJ databases">
        <title>Oceanobacillus kimchii IFOP_LL358 isolated form Alexandrium catenella lab strain.</title>
        <authorList>
            <person name="Gajardo G."/>
            <person name="Ueki S."/>
            <person name="Maruyama F."/>
        </authorList>
    </citation>
    <scope>NUCLEOTIDE SEQUENCE [LARGE SCALE GENOMIC DNA]</scope>
    <source>
        <strain evidence="2 3">IFOP_LL358</strain>
    </source>
</reference>
<dbReference type="EMBL" id="BSKO01000001">
    <property type="protein sequence ID" value="GLO65189.1"/>
    <property type="molecule type" value="Genomic_DNA"/>
</dbReference>
<gene>
    <name evidence="2" type="ORF">MACH08_09730</name>
</gene>
<dbReference type="Pfam" id="PF00561">
    <property type="entry name" value="Abhydrolase_1"/>
    <property type="match status" value="1"/>
</dbReference>
<dbReference type="PANTHER" id="PTHR43194:SF2">
    <property type="entry name" value="PEROXISOMAL MEMBRANE PROTEIN LPX1"/>
    <property type="match status" value="1"/>
</dbReference>
<evidence type="ECO:0000313" key="2">
    <source>
        <dbReference type="EMBL" id="GLO65189.1"/>
    </source>
</evidence>
<dbReference type="PANTHER" id="PTHR43194">
    <property type="entry name" value="HYDROLASE ALPHA/BETA FOLD FAMILY"/>
    <property type="match status" value="1"/>
</dbReference>
<keyword evidence="3" id="KW-1185">Reference proteome</keyword>
<dbReference type="SUPFAM" id="SSF53474">
    <property type="entry name" value="alpha/beta-Hydrolases"/>
    <property type="match status" value="1"/>
</dbReference>
<name>A0ABQ5THR2_9BACI</name>
<feature type="domain" description="AB hydrolase-1" evidence="1">
    <location>
        <begin position="24"/>
        <end position="129"/>
    </location>
</feature>
<accession>A0ABQ5THR2</accession>
<evidence type="ECO:0000313" key="3">
    <source>
        <dbReference type="Proteomes" id="UP001275436"/>
    </source>
</evidence>
<dbReference type="InterPro" id="IPR029058">
    <property type="entry name" value="AB_hydrolase_fold"/>
</dbReference>
<dbReference type="InterPro" id="IPR000073">
    <property type="entry name" value="AB_hydrolase_1"/>
</dbReference>
<dbReference type="PRINTS" id="PR00111">
    <property type="entry name" value="ABHYDROLASE"/>
</dbReference>
<evidence type="ECO:0000259" key="1">
    <source>
        <dbReference type="Pfam" id="PF00561"/>
    </source>
</evidence>
<dbReference type="Gene3D" id="3.40.50.1820">
    <property type="entry name" value="alpha/beta hydrolase"/>
    <property type="match status" value="1"/>
</dbReference>
<dbReference type="InterPro" id="IPR050228">
    <property type="entry name" value="Carboxylesterase_BioH"/>
</dbReference>
<proteinExistence type="predicted"/>
<dbReference type="RefSeq" id="WP_260049488.1">
    <property type="nucleotide sequence ID" value="NZ_BSKO01000001.1"/>
</dbReference>
<protein>
    <recommendedName>
        <fullName evidence="1">AB hydrolase-1 domain-containing protein</fullName>
    </recommendedName>
</protein>